<name>A0ABQ4KNW6_9BACI</name>
<dbReference type="CDD" id="cd02440">
    <property type="entry name" value="AdoMet_MTases"/>
    <property type="match status" value="1"/>
</dbReference>
<dbReference type="GO" id="GO:0008168">
    <property type="term" value="F:methyltransferase activity"/>
    <property type="evidence" value="ECO:0007669"/>
    <property type="project" value="UniProtKB-KW"/>
</dbReference>
<dbReference type="InterPro" id="IPR013216">
    <property type="entry name" value="Methyltransf_11"/>
</dbReference>
<evidence type="ECO:0000313" key="3">
    <source>
        <dbReference type="Proteomes" id="UP000679950"/>
    </source>
</evidence>
<gene>
    <name evidence="2" type="ORF">J8TS2_34170</name>
</gene>
<dbReference type="InterPro" id="IPR029063">
    <property type="entry name" value="SAM-dependent_MTases_sf"/>
</dbReference>
<organism evidence="2 3">
    <name type="scientific">Lederbergia ruris</name>
    <dbReference type="NCBI Taxonomy" id="217495"/>
    <lineage>
        <taxon>Bacteria</taxon>
        <taxon>Bacillati</taxon>
        <taxon>Bacillota</taxon>
        <taxon>Bacilli</taxon>
        <taxon>Bacillales</taxon>
        <taxon>Bacillaceae</taxon>
        <taxon>Lederbergia</taxon>
    </lineage>
</organism>
<dbReference type="PANTHER" id="PTHR43861">
    <property type="entry name" value="TRANS-ACONITATE 2-METHYLTRANSFERASE-RELATED"/>
    <property type="match status" value="1"/>
</dbReference>
<feature type="domain" description="Methyltransferase type 11" evidence="1">
    <location>
        <begin position="43"/>
        <end position="135"/>
    </location>
</feature>
<proteinExistence type="predicted"/>
<sequence>MAGYDAFAETYHHLIRKRLPINELSFQFILKQIGEITGLKICDVGCGQGELSRRLMEKGGLITGVDISQKLLEIARSSPHADAIHWIQDDARELNSISENEYDFVVSNLMLMDLPDFQKVFRSAHRILKMKGKMIWVITHPCFQAPYSETLENGTRIIKKYSEQWWKSDGKGTIRGTLGAYHRPLENYINSFISTGFHLLSIKELTIPKEVPLEGQQRTHHEIPPLIGVVGEKFRHHD</sequence>
<evidence type="ECO:0000313" key="2">
    <source>
        <dbReference type="EMBL" id="GIN59098.1"/>
    </source>
</evidence>
<keyword evidence="2" id="KW-0489">Methyltransferase</keyword>
<keyword evidence="3" id="KW-1185">Reference proteome</keyword>
<dbReference type="Proteomes" id="UP000679950">
    <property type="component" value="Unassembled WGS sequence"/>
</dbReference>
<dbReference type="SUPFAM" id="SSF53335">
    <property type="entry name" value="S-adenosyl-L-methionine-dependent methyltransferases"/>
    <property type="match status" value="1"/>
</dbReference>
<dbReference type="Pfam" id="PF08241">
    <property type="entry name" value="Methyltransf_11"/>
    <property type="match status" value="1"/>
</dbReference>
<dbReference type="EMBL" id="BORB01000036">
    <property type="protein sequence ID" value="GIN59098.1"/>
    <property type="molecule type" value="Genomic_DNA"/>
</dbReference>
<dbReference type="RefSeq" id="WP_212967048.1">
    <property type="nucleotide sequence ID" value="NZ_BORB01000036.1"/>
</dbReference>
<protein>
    <submittedName>
        <fullName evidence="2">Class I SAM-dependent methyltransferase</fullName>
    </submittedName>
</protein>
<evidence type="ECO:0000259" key="1">
    <source>
        <dbReference type="Pfam" id="PF08241"/>
    </source>
</evidence>
<dbReference type="Gene3D" id="3.40.50.150">
    <property type="entry name" value="Vaccinia Virus protein VP39"/>
    <property type="match status" value="1"/>
</dbReference>
<reference evidence="2 3" key="1">
    <citation type="submission" date="2021-03" db="EMBL/GenBank/DDBJ databases">
        <title>Antimicrobial resistance genes in bacteria isolated from Japanese honey, and their potential for conferring macrolide and lincosamide resistance in the American foulbrood pathogen Paenibacillus larvae.</title>
        <authorList>
            <person name="Okamoto M."/>
            <person name="Kumagai M."/>
            <person name="Kanamori H."/>
            <person name="Takamatsu D."/>
        </authorList>
    </citation>
    <scope>NUCLEOTIDE SEQUENCE [LARGE SCALE GENOMIC DNA]</scope>
    <source>
        <strain evidence="2 3">J8TS2</strain>
    </source>
</reference>
<comment type="caution">
    <text evidence="2">The sequence shown here is derived from an EMBL/GenBank/DDBJ whole genome shotgun (WGS) entry which is preliminary data.</text>
</comment>
<dbReference type="GO" id="GO:0032259">
    <property type="term" value="P:methylation"/>
    <property type="evidence" value="ECO:0007669"/>
    <property type="project" value="UniProtKB-KW"/>
</dbReference>
<keyword evidence="2" id="KW-0808">Transferase</keyword>
<dbReference type="PANTHER" id="PTHR43861:SF1">
    <property type="entry name" value="TRANS-ACONITATE 2-METHYLTRANSFERASE"/>
    <property type="match status" value="1"/>
</dbReference>
<accession>A0ABQ4KNW6</accession>